<dbReference type="EMBL" id="VTWS01000002">
    <property type="protein sequence ID" value="KAA9355366.1"/>
    <property type="molecule type" value="Genomic_DNA"/>
</dbReference>
<sequence>MQQGFEKQVQSGKLKAAYTDPVSGSKSYVNPKSKYSYNVDTGLSGKTGAKVEPPHVDVNYPNPKPKNVEPKRKFFF</sequence>
<feature type="region of interest" description="Disordered" evidence="1">
    <location>
        <begin position="1"/>
        <end position="31"/>
    </location>
</feature>
<dbReference type="AlphaFoldDB" id="A0A5N1JP44"/>
<keyword evidence="3" id="KW-1185">Reference proteome</keyword>
<feature type="region of interest" description="Disordered" evidence="1">
    <location>
        <begin position="45"/>
        <end position="76"/>
    </location>
</feature>
<gene>
    <name evidence="2" type="ORF">F0P93_10500</name>
</gene>
<feature type="compositionally biased region" description="Basic and acidic residues" evidence="1">
    <location>
        <begin position="66"/>
        <end position="76"/>
    </location>
</feature>
<evidence type="ECO:0000313" key="2">
    <source>
        <dbReference type="EMBL" id="KAA9355366.1"/>
    </source>
</evidence>
<proteinExistence type="predicted"/>
<feature type="compositionally biased region" description="Polar residues" evidence="1">
    <location>
        <begin position="22"/>
        <end position="31"/>
    </location>
</feature>
<protein>
    <submittedName>
        <fullName evidence="2">Uncharacterized protein</fullName>
    </submittedName>
</protein>
<evidence type="ECO:0000256" key="1">
    <source>
        <dbReference type="SAM" id="MobiDB-lite"/>
    </source>
</evidence>
<dbReference type="Proteomes" id="UP000326344">
    <property type="component" value="Unassembled WGS sequence"/>
</dbReference>
<feature type="compositionally biased region" description="Polar residues" evidence="1">
    <location>
        <begin position="1"/>
        <end position="11"/>
    </location>
</feature>
<reference evidence="2 3" key="1">
    <citation type="submission" date="2019-09" db="EMBL/GenBank/DDBJ databases">
        <title>Genome Sequence of Larkinella sp MA1.</title>
        <authorList>
            <person name="Srinivasan S."/>
        </authorList>
    </citation>
    <scope>NUCLEOTIDE SEQUENCE [LARGE SCALE GENOMIC DNA]</scope>
    <source>
        <strain evidence="2 3">MA1</strain>
    </source>
</reference>
<name>A0A5N1JP44_9BACT</name>
<organism evidence="2 3">
    <name type="scientific">Larkinella humicola</name>
    <dbReference type="NCBI Taxonomy" id="2607654"/>
    <lineage>
        <taxon>Bacteria</taxon>
        <taxon>Pseudomonadati</taxon>
        <taxon>Bacteroidota</taxon>
        <taxon>Cytophagia</taxon>
        <taxon>Cytophagales</taxon>
        <taxon>Spirosomataceae</taxon>
        <taxon>Larkinella</taxon>
    </lineage>
</organism>
<evidence type="ECO:0000313" key="3">
    <source>
        <dbReference type="Proteomes" id="UP000326344"/>
    </source>
</evidence>
<accession>A0A5N1JP44</accession>
<comment type="caution">
    <text evidence="2">The sequence shown here is derived from an EMBL/GenBank/DDBJ whole genome shotgun (WGS) entry which is preliminary data.</text>
</comment>